<reference evidence="2" key="1">
    <citation type="submission" date="2016-10" db="EMBL/GenBank/DDBJ databases">
        <authorList>
            <person name="Varghese N."/>
            <person name="Submissions S."/>
        </authorList>
    </citation>
    <scope>NUCLEOTIDE SEQUENCE [LARGE SCALE GENOMIC DNA]</scope>
    <source>
        <strain evidence="2">IBRC-M 10655</strain>
    </source>
</reference>
<dbReference type="Proteomes" id="UP000199651">
    <property type="component" value="Unassembled WGS sequence"/>
</dbReference>
<dbReference type="AlphaFoldDB" id="A0A1H0RSD9"/>
<keyword evidence="2" id="KW-1185">Reference proteome</keyword>
<dbReference type="RefSeq" id="WP_091378482.1">
    <property type="nucleotide sequence ID" value="NZ_FNDV01000013.1"/>
</dbReference>
<protein>
    <submittedName>
        <fullName evidence="1">Uncharacterized protein</fullName>
    </submittedName>
</protein>
<sequence length="76" mass="8730">MTTSLEELDPDVQQQLREHWGVDDLGSLTEPADDTDYDAVMTFFEEQLEALRQEAEAVNTRVEYVLSMMAQYVEEG</sequence>
<dbReference type="EMBL" id="FNJB01000008">
    <property type="protein sequence ID" value="SDP31856.1"/>
    <property type="molecule type" value="Genomic_DNA"/>
</dbReference>
<evidence type="ECO:0000313" key="2">
    <source>
        <dbReference type="Proteomes" id="UP000199651"/>
    </source>
</evidence>
<organism evidence="1 2">
    <name type="scientific">Actinokineospora alba</name>
    <dbReference type="NCBI Taxonomy" id="504798"/>
    <lineage>
        <taxon>Bacteria</taxon>
        <taxon>Bacillati</taxon>
        <taxon>Actinomycetota</taxon>
        <taxon>Actinomycetes</taxon>
        <taxon>Pseudonocardiales</taxon>
        <taxon>Pseudonocardiaceae</taxon>
        <taxon>Actinokineospora</taxon>
    </lineage>
</organism>
<gene>
    <name evidence="1" type="ORF">SAMN05192558_10883</name>
</gene>
<accession>A0A1H0RSD9</accession>
<proteinExistence type="predicted"/>
<name>A0A1H0RSD9_9PSEU</name>
<evidence type="ECO:0000313" key="1">
    <source>
        <dbReference type="EMBL" id="SDP31856.1"/>
    </source>
</evidence>
<dbReference type="STRING" id="504798.SAMN05421871_11383"/>